<dbReference type="CDD" id="cd00419">
    <property type="entry name" value="Ferrochelatase_C"/>
    <property type="match status" value="1"/>
</dbReference>
<keyword evidence="7 9" id="KW-0627">Porphyrin biosynthesis</keyword>
<protein>
    <recommendedName>
        <fullName evidence="9 10">Ferrochelatase</fullName>
        <ecNumber evidence="9 10">4.98.1.1</ecNumber>
    </recommendedName>
    <alternativeName>
        <fullName evidence="9">Heme synthase</fullName>
    </alternativeName>
    <alternativeName>
        <fullName evidence="9">Protoheme ferro-lyase</fullName>
    </alternativeName>
</protein>
<evidence type="ECO:0000256" key="5">
    <source>
        <dbReference type="ARBA" id="ARBA00023133"/>
    </source>
</evidence>
<dbReference type="InterPro" id="IPR033659">
    <property type="entry name" value="Ferrochelatase_N"/>
</dbReference>
<dbReference type="PATRIC" id="fig|151081.8.peg.3215"/>
<dbReference type="Pfam" id="PF00762">
    <property type="entry name" value="Ferrochelatase"/>
    <property type="match status" value="1"/>
</dbReference>
<accession>A0A0F4PJ81</accession>
<dbReference type="SUPFAM" id="SSF53800">
    <property type="entry name" value="Chelatase"/>
    <property type="match status" value="1"/>
</dbReference>
<dbReference type="AlphaFoldDB" id="A0A0F4PJ81"/>
<dbReference type="EMBL" id="JXXZ01000019">
    <property type="protein sequence ID" value="KJY96168.1"/>
    <property type="molecule type" value="Genomic_DNA"/>
</dbReference>
<comment type="catalytic activity">
    <reaction evidence="8">
        <text>Fe-coproporphyrin III + 2 H(+) = coproporphyrin III + Fe(2+)</text>
        <dbReference type="Rhea" id="RHEA:49572"/>
        <dbReference type="ChEBI" id="CHEBI:15378"/>
        <dbReference type="ChEBI" id="CHEBI:29033"/>
        <dbReference type="ChEBI" id="CHEBI:68438"/>
        <dbReference type="ChEBI" id="CHEBI:131725"/>
        <dbReference type="EC" id="4.99.1.9"/>
    </reaction>
    <physiologicalReaction direction="right-to-left" evidence="8">
        <dbReference type="Rhea" id="RHEA:49574"/>
    </physiologicalReaction>
</comment>
<dbReference type="GO" id="GO:0046872">
    <property type="term" value="F:metal ion binding"/>
    <property type="evidence" value="ECO:0007669"/>
    <property type="project" value="UniProtKB-KW"/>
</dbReference>
<name>A0A0F4PJ81_9GAMM</name>
<dbReference type="CDD" id="cd03411">
    <property type="entry name" value="Ferrochelatase_N"/>
    <property type="match status" value="1"/>
</dbReference>
<proteinExistence type="inferred from homology"/>
<comment type="function">
    <text evidence="9 10">Catalyzes the ferrous insertion into protoporphyrin IX.</text>
</comment>
<dbReference type="UniPathway" id="UPA00252">
    <property type="reaction ID" value="UER00325"/>
</dbReference>
<dbReference type="GO" id="GO:0005737">
    <property type="term" value="C:cytoplasm"/>
    <property type="evidence" value="ECO:0007669"/>
    <property type="project" value="UniProtKB-SubCell"/>
</dbReference>
<dbReference type="GO" id="GO:0004325">
    <property type="term" value="F:ferrochelatase activity"/>
    <property type="evidence" value="ECO:0007669"/>
    <property type="project" value="UniProtKB-UniRule"/>
</dbReference>
<evidence type="ECO:0000256" key="3">
    <source>
        <dbReference type="ARBA" id="ARBA00022723"/>
    </source>
</evidence>
<comment type="catalytic activity">
    <reaction evidence="9 10">
        <text>heme b + 2 H(+) = protoporphyrin IX + Fe(2+)</text>
        <dbReference type="Rhea" id="RHEA:22584"/>
        <dbReference type="ChEBI" id="CHEBI:15378"/>
        <dbReference type="ChEBI" id="CHEBI:29033"/>
        <dbReference type="ChEBI" id="CHEBI:57306"/>
        <dbReference type="ChEBI" id="CHEBI:60344"/>
        <dbReference type="EC" id="4.98.1.1"/>
    </reaction>
</comment>
<dbReference type="Proteomes" id="UP000033664">
    <property type="component" value="Unassembled WGS sequence"/>
</dbReference>
<dbReference type="EC" id="4.98.1.1" evidence="9 10"/>
<comment type="similarity">
    <text evidence="1 9 10">Belongs to the ferrochelatase family.</text>
</comment>
<feature type="binding site" evidence="9">
    <location>
        <position position="205"/>
    </location>
    <ligand>
        <name>Fe(2+)</name>
        <dbReference type="ChEBI" id="CHEBI:29033"/>
    </ligand>
</feature>
<evidence type="ECO:0000313" key="12">
    <source>
        <dbReference type="Proteomes" id="UP000033664"/>
    </source>
</evidence>
<keyword evidence="3 9" id="KW-0479">Metal-binding</keyword>
<dbReference type="RefSeq" id="WP_045980309.1">
    <property type="nucleotide sequence ID" value="NZ_CP023396.1"/>
</dbReference>
<dbReference type="InterPro" id="IPR033644">
    <property type="entry name" value="Ferrochelatase_C"/>
</dbReference>
<keyword evidence="5 9" id="KW-0350">Heme biosynthesis</keyword>
<evidence type="ECO:0000256" key="10">
    <source>
        <dbReference type="RuleBase" id="RU000607"/>
    </source>
</evidence>
<evidence type="ECO:0000256" key="7">
    <source>
        <dbReference type="ARBA" id="ARBA00023244"/>
    </source>
</evidence>
<evidence type="ECO:0000256" key="9">
    <source>
        <dbReference type="HAMAP-Rule" id="MF_00323"/>
    </source>
</evidence>
<keyword evidence="12" id="KW-1185">Reference proteome</keyword>
<evidence type="ECO:0000256" key="6">
    <source>
        <dbReference type="ARBA" id="ARBA00023239"/>
    </source>
</evidence>
<dbReference type="NCBIfam" id="TIGR00109">
    <property type="entry name" value="hemH"/>
    <property type="match status" value="1"/>
</dbReference>
<dbReference type="Gene3D" id="3.40.50.1400">
    <property type="match status" value="2"/>
</dbReference>
<dbReference type="PROSITE" id="PS00534">
    <property type="entry name" value="FERROCHELATASE"/>
    <property type="match status" value="1"/>
</dbReference>
<dbReference type="FunFam" id="3.40.50.1400:FF:000002">
    <property type="entry name" value="Ferrochelatase"/>
    <property type="match status" value="1"/>
</dbReference>
<dbReference type="GO" id="GO:0006783">
    <property type="term" value="P:heme biosynthetic process"/>
    <property type="evidence" value="ECO:0007669"/>
    <property type="project" value="UniProtKB-UniRule"/>
</dbReference>
<keyword evidence="6 9" id="KW-0456">Lyase</keyword>
<evidence type="ECO:0000256" key="4">
    <source>
        <dbReference type="ARBA" id="ARBA00023004"/>
    </source>
</evidence>
<organism evidence="11 12">
    <name type="scientific">Pseudoalteromonas ruthenica</name>
    <dbReference type="NCBI Taxonomy" id="151081"/>
    <lineage>
        <taxon>Bacteria</taxon>
        <taxon>Pseudomonadati</taxon>
        <taxon>Pseudomonadota</taxon>
        <taxon>Gammaproteobacteria</taxon>
        <taxon>Alteromonadales</taxon>
        <taxon>Pseudoalteromonadaceae</taxon>
        <taxon>Pseudoalteromonas</taxon>
    </lineage>
</organism>
<dbReference type="InterPro" id="IPR001015">
    <property type="entry name" value="Ferrochelatase"/>
</dbReference>
<evidence type="ECO:0000256" key="2">
    <source>
        <dbReference type="ARBA" id="ARBA00022490"/>
    </source>
</evidence>
<comment type="pathway">
    <text evidence="9 10">Porphyrin-containing compound metabolism; protoheme biosynthesis; protoheme from protoporphyrin-IX: step 1/1.</text>
</comment>
<dbReference type="HAMAP" id="MF_00323">
    <property type="entry name" value="Ferrochelatase"/>
    <property type="match status" value="1"/>
</dbReference>
<keyword evidence="4 9" id="KW-0408">Iron</keyword>
<dbReference type="eggNOG" id="COG0276">
    <property type="taxonomic scope" value="Bacteria"/>
</dbReference>
<gene>
    <name evidence="9 11" type="primary">hemH</name>
    <name evidence="11" type="ORF">TW72_17650</name>
</gene>
<dbReference type="PANTHER" id="PTHR11108:SF1">
    <property type="entry name" value="FERROCHELATASE, MITOCHONDRIAL"/>
    <property type="match status" value="1"/>
</dbReference>
<dbReference type="GeneID" id="58230323"/>
<dbReference type="PANTHER" id="PTHR11108">
    <property type="entry name" value="FERROCHELATASE"/>
    <property type="match status" value="1"/>
</dbReference>
<comment type="subcellular location">
    <subcellularLocation>
        <location evidence="9 10">Cytoplasm</location>
    </subcellularLocation>
</comment>
<evidence type="ECO:0000256" key="8">
    <source>
        <dbReference type="ARBA" id="ARBA00024536"/>
    </source>
</evidence>
<reference evidence="11 12" key="1">
    <citation type="journal article" date="2015" name="BMC Genomics">
        <title>Genome mining reveals unlocked bioactive potential of marine Gram-negative bacteria.</title>
        <authorList>
            <person name="Machado H."/>
            <person name="Sonnenschein E.C."/>
            <person name="Melchiorsen J."/>
            <person name="Gram L."/>
        </authorList>
    </citation>
    <scope>NUCLEOTIDE SEQUENCE [LARGE SCALE GENOMIC DNA]</scope>
    <source>
        <strain evidence="11 12">S3137</strain>
    </source>
</reference>
<dbReference type="InterPro" id="IPR019772">
    <property type="entry name" value="Ferrochelatase_AS"/>
</dbReference>
<dbReference type="OrthoDB" id="9809741at2"/>
<feature type="binding site" evidence="9">
    <location>
        <position position="286"/>
    </location>
    <ligand>
        <name>Fe(2+)</name>
        <dbReference type="ChEBI" id="CHEBI:29033"/>
    </ligand>
</feature>
<evidence type="ECO:0000256" key="1">
    <source>
        <dbReference type="ARBA" id="ARBA00007718"/>
    </source>
</evidence>
<keyword evidence="2 9" id="KW-0963">Cytoplasm</keyword>
<comment type="caution">
    <text evidence="11">The sequence shown here is derived from an EMBL/GenBank/DDBJ whole genome shotgun (WGS) entry which is preliminary data.</text>
</comment>
<sequence length="334" mass="37311">MSLALSQSASRYGVLLVNLGTPDAPTSKAVRVYLREFLSDTRVVEIPPAVWFFILNGIILPIRSPKVAKAYASIWQEQGSPLRAITEQQSIALRQHLEQGTGEAIHVDYAMTYGNPSIASRIKDMQARGIDKIAVLPLYPQYSATTTAAVFDKLMAHLKTVRNLPEIRFLKHYYEKPSYINALAQSIADYRAQHGEADKLIFSFHGIPKRCVKKGDPYFEHCQATAQNTAAKLGLSDEQWMMTFQSRFGAEEWLKPYTDETLEALPEQGVKTVQVVCPAFAADCLETLEEISVENAEVFKEAGGESLDYIPALNDSEAHITLLSELAQQQLQNW</sequence>
<evidence type="ECO:0000313" key="11">
    <source>
        <dbReference type="EMBL" id="KJY96168.1"/>
    </source>
</evidence>